<feature type="transmembrane region" description="Helical" evidence="2">
    <location>
        <begin position="408"/>
        <end position="431"/>
    </location>
</feature>
<feature type="transmembrane region" description="Helical" evidence="2">
    <location>
        <begin position="306"/>
        <end position="328"/>
    </location>
</feature>
<sequence>MQATARQATAHAGPYADGPGSRAPGWLRSSSSPPKQRQLHDQRASNQHLNKEPSTTRQGSSPANTGTLSPPISPNLRPAPPRSQPGRRLQPNHQHPRPPSAVTKACGPIDGLRIARSPGWLFRESNARASIHRLHLRGYQNPPSPSAPGPQLYIGTIPVVRRRANRSTQPGSAVRQQEIDPGRLTAPLAACVSTRLAPCLARHGAACRAVCVKFAGLSIDKISSPAPSVPFYSNRLPLRTASSSRPQLSIVTPESLKMGSAPALGALGMTWTAMRAMQFIALVTIIGLTANFISEMVMADYAAPSALIGTLVVSCIATLYIAISYILYWDYMLPLLIATGADALILIACIVVACTVGKPVSYLSCPSFPKNGNTANFINSLFHNVYNSRSNTFQWVDADQASCYQIKAIWGLSIALCVLFAFSAVTSGCLWKRTKGAAPPPKDVENF</sequence>
<keyword evidence="2" id="KW-1133">Transmembrane helix</keyword>
<name>A0A9P5LI74_9HYPO</name>
<gene>
    <name evidence="3" type="ORF">G7Z17_g3387</name>
</gene>
<organism evidence="3 4">
    <name type="scientific">Cylindrodendrum hubeiense</name>
    <dbReference type="NCBI Taxonomy" id="595255"/>
    <lineage>
        <taxon>Eukaryota</taxon>
        <taxon>Fungi</taxon>
        <taxon>Dikarya</taxon>
        <taxon>Ascomycota</taxon>
        <taxon>Pezizomycotina</taxon>
        <taxon>Sordariomycetes</taxon>
        <taxon>Hypocreomycetidae</taxon>
        <taxon>Hypocreales</taxon>
        <taxon>Nectriaceae</taxon>
        <taxon>Cylindrodendrum</taxon>
    </lineage>
</organism>
<feature type="region of interest" description="Disordered" evidence="1">
    <location>
        <begin position="1"/>
        <end position="106"/>
    </location>
</feature>
<feature type="compositionally biased region" description="Polar residues" evidence="1">
    <location>
        <begin position="44"/>
        <end position="70"/>
    </location>
</feature>
<proteinExistence type="predicted"/>
<reference evidence="3" key="1">
    <citation type="submission" date="2020-03" db="EMBL/GenBank/DDBJ databases">
        <title>Draft Genome Sequence of Cylindrodendrum hubeiense.</title>
        <authorList>
            <person name="Buettner E."/>
            <person name="Kellner H."/>
        </authorList>
    </citation>
    <scope>NUCLEOTIDE SEQUENCE</scope>
    <source>
        <strain evidence="3">IHI 201604</strain>
    </source>
</reference>
<dbReference type="Proteomes" id="UP000722485">
    <property type="component" value="Unassembled WGS sequence"/>
</dbReference>
<evidence type="ECO:0000256" key="1">
    <source>
        <dbReference type="SAM" id="MobiDB-lite"/>
    </source>
</evidence>
<feature type="compositionally biased region" description="Pro residues" evidence="1">
    <location>
        <begin position="71"/>
        <end position="83"/>
    </location>
</feature>
<dbReference type="EMBL" id="JAANBB010000041">
    <property type="protein sequence ID" value="KAF7553763.1"/>
    <property type="molecule type" value="Genomic_DNA"/>
</dbReference>
<protein>
    <submittedName>
        <fullName evidence="3">Uncharacterized protein</fullName>
    </submittedName>
</protein>
<evidence type="ECO:0000313" key="3">
    <source>
        <dbReference type="EMBL" id="KAF7553763.1"/>
    </source>
</evidence>
<comment type="caution">
    <text evidence="3">The sequence shown here is derived from an EMBL/GenBank/DDBJ whole genome shotgun (WGS) entry which is preliminary data.</text>
</comment>
<dbReference type="OrthoDB" id="5366688at2759"/>
<feature type="transmembrane region" description="Helical" evidence="2">
    <location>
        <begin position="276"/>
        <end position="294"/>
    </location>
</feature>
<evidence type="ECO:0000256" key="2">
    <source>
        <dbReference type="SAM" id="Phobius"/>
    </source>
</evidence>
<accession>A0A9P5LI74</accession>
<evidence type="ECO:0000313" key="4">
    <source>
        <dbReference type="Proteomes" id="UP000722485"/>
    </source>
</evidence>
<keyword evidence="2" id="KW-0472">Membrane</keyword>
<feature type="transmembrane region" description="Helical" evidence="2">
    <location>
        <begin position="335"/>
        <end position="353"/>
    </location>
</feature>
<dbReference type="AlphaFoldDB" id="A0A9P5LI74"/>
<keyword evidence="4" id="KW-1185">Reference proteome</keyword>
<keyword evidence="2" id="KW-0812">Transmembrane</keyword>